<reference evidence="2" key="2">
    <citation type="submission" date="2020-09" db="EMBL/GenBank/DDBJ databases">
        <authorList>
            <person name="Sun Q."/>
            <person name="Zhou Y."/>
        </authorList>
    </citation>
    <scope>NUCLEOTIDE SEQUENCE</scope>
    <source>
        <strain evidence="2">CGMCC 4.7306</strain>
    </source>
</reference>
<name>A0A917SA08_9ACTN</name>
<protein>
    <recommendedName>
        <fullName evidence="1">Translation elongation factor EFTu-like domain-containing protein</fullName>
    </recommendedName>
</protein>
<gene>
    <name evidence="2" type="ORF">GCM10011575_25610</name>
</gene>
<evidence type="ECO:0000259" key="1">
    <source>
        <dbReference type="Pfam" id="PF03144"/>
    </source>
</evidence>
<evidence type="ECO:0000313" key="3">
    <source>
        <dbReference type="Proteomes" id="UP000613840"/>
    </source>
</evidence>
<dbReference type="PANTHER" id="PTHR43721">
    <property type="entry name" value="ELONGATION FACTOR TU-RELATED"/>
    <property type="match status" value="1"/>
</dbReference>
<dbReference type="InterPro" id="IPR050055">
    <property type="entry name" value="EF-Tu_GTPase"/>
</dbReference>
<keyword evidence="3" id="KW-1185">Reference proteome</keyword>
<accession>A0A917SA08</accession>
<dbReference type="PANTHER" id="PTHR43721:SF22">
    <property type="entry name" value="ELONGATION FACTOR TU, MITOCHONDRIAL"/>
    <property type="match status" value="1"/>
</dbReference>
<dbReference type="InterPro" id="IPR004161">
    <property type="entry name" value="EFTu-like_2"/>
</dbReference>
<evidence type="ECO:0000313" key="2">
    <source>
        <dbReference type="EMBL" id="GGL66013.1"/>
    </source>
</evidence>
<proteinExistence type="predicted"/>
<sequence length="128" mass="13571">MAFFRRKSKDPLDPQNLAEHLRLDAQPVEPVPVEVRPDLAGFQLTVQDVFQITGRGTVVTGQVEAGSITKGTSVILTHVAGGRRTVTVDSIEVGRKIVPGATVGDSAGLLLKGIKRSEISAGDVLRTS</sequence>
<organism evidence="2 3">
    <name type="scientific">Microlunatus endophyticus</name>
    <dbReference type="NCBI Taxonomy" id="1716077"/>
    <lineage>
        <taxon>Bacteria</taxon>
        <taxon>Bacillati</taxon>
        <taxon>Actinomycetota</taxon>
        <taxon>Actinomycetes</taxon>
        <taxon>Propionibacteriales</taxon>
        <taxon>Propionibacteriaceae</taxon>
        <taxon>Microlunatus</taxon>
    </lineage>
</organism>
<dbReference type="GO" id="GO:0003746">
    <property type="term" value="F:translation elongation factor activity"/>
    <property type="evidence" value="ECO:0007669"/>
    <property type="project" value="TreeGrafter"/>
</dbReference>
<dbReference type="InterPro" id="IPR009000">
    <property type="entry name" value="Transl_B-barrel_sf"/>
</dbReference>
<feature type="domain" description="Translation elongation factor EFTu-like" evidence="1">
    <location>
        <begin position="56"/>
        <end position="125"/>
    </location>
</feature>
<dbReference type="Pfam" id="PF03144">
    <property type="entry name" value="GTP_EFTU_D2"/>
    <property type="match status" value="1"/>
</dbReference>
<dbReference type="Gene3D" id="2.40.30.10">
    <property type="entry name" value="Translation factors"/>
    <property type="match status" value="1"/>
</dbReference>
<dbReference type="EMBL" id="BMMZ01000005">
    <property type="protein sequence ID" value="GGL66013.1"/>
    <property type="molecule type" value="Genomic_DNA"/>
</dbReference>
<dbReference type="AlphaFoldDB" id="A0A917SA08"/>
<reference evidence="2" key="1">
    <citation type="journal article" date="2014" name="Int. J. Syst. Evol. Microbiol.">
        <title>Complete genome sequence of Corynebacterium casei LMG S-19264T (=DSM 44701T), isolated from a smear-ripened cheese.</title>
        <authorList>
            <consortium name="US DOE Joint Genome Institute (JGI-PGF)"/>
            <person name="Walter F."/>
            <person name="Albersmeier A."/>
            <person name="Kalinowski J."/>
            <person name="Ruckert C."/>
        </authorList>
    </citation>
    <scope>NUCLEOTIDE SEQUENCE</scope>
    <source>
        <strain evidence="2">CGMCC 4.7306</strain>
    </source>
</reference>
<dbReference type="RefSeq" id="WP_188895719.1">
    <property type="nucleotide sequence ID" value="NZ_BMMZ01000005.1"/>
</dbReference>
<dbReference type="Proteomes" id="UP000613840">
    <property type="component" value="Unassembled WGS sequence"/>
</dbReference>
<comment type="caution">
    <text evidence="2">The sequence shown here is derived from an EMBL/GenBank/DDBJ whole genome shotgun (WGS) entry which is preliminary data.</text>
</comment>
<dbReference type="GO" id="GO:0005525">
    <property type="term" value="F:GTP binding"/>
    <property type="evidence" value="ECO:0007669"/>
    <property type="project" value="InterPro"/>
</dbReference>
<dbReference type="SUPFAM" id="SSF50447">
    <property type="entry name" value="Translation proteins"/>
    <property type="match status" value="1"/>
</dbReference>